<dbReference type="InterPro" id="IPR036102">
    <property type="entry name" value="OsmC/Ohrsf"/>
</dbReference>
<dbReference type="Pfam" id="PF02566">
    <property type="entry name" value="OsmC"/>
    <property type="match status" value="1"/>
</dbReference>
<name>A0A448KCK3_9ACTO</name>
<dbReference type="Gene3D" id="3.30.300.20">
    <property type="match status" value="1"/>
</dbReference>
<evidence type="ECO:0000256" key="1">
    <source>
        <dbReference type="SAM" id="MobiDB-lite"/>
    </source>
</evidence>
<accession>A0A448KCK3</accession>
<organism evidence="2 3">
    <name type="scientific">Actinomyces slackii</name>
    <dbReference type="NCBI Taxonomy" id="52774"/>
    <lineage>
        <taxon>Bacteria</taxon>
        <taxon>Bacillati</taxon>
        <taxon>Actinomycetota</taxon>
        <taxon>Actinomycetes</taxon>
        <taxon>Actinomycetales</taxon>
        <taxon>Actinomycetaceae</taxon>
        <taxon>Actinomyces</taxon>
    </lineage>
</organism>
<feature type="region of interest" description="Disordered" evidence="1">
    <location>
        <begin position="1"/>
        <end position="23"/>
    </location>
</feature>
<protein>
    <submittedName>
        <fullName evidence="2">OsmC-like protein</fullName>
    </submittedName>
</protein>
<keyword evidence="3" id="KW-1185">Reference proteome</keyword>
<dbReference type="KEGG" id="asla:NCTC11923_01287"/>
<dbReference type="InterPro" id="IPR015946">
    <property type="entry name" value="KH_dom-like_a/b"/>
</dbReference>
<evidence type="ECO:0000313" key="3">
    <source>
        <dbReference type="Proteomes" id="UP000276899"/>
    </source>
</evidence>
<dbReference type="AlphaFoldDB" id="A0A448KCK3"/>
<gene>
    <name evidence="2" type="ORF">NCTC11923_01287</name>
</gene>
<dbReference type="STRING" id="1278298.GCA_000428685_01815"/>
<sequence>MSANPANHTDHADPTSPRQAAPGAVWAERTGTRQYIGRNSKGAEVRVGMGPGEFSPGELMKIALATCNTLSADHRLAKALGEGFTATVGCSSVKNEAEERYESFQVEIVTDLSGLEDSARQTLTRRVEAAIERGCTVGHTIEQGATITMELVDPDED</sequence>
<proteinExistence type="predicted"/>
<dbReference type="InterPro" id="IPR003718">
    <property type="entry name" value="OsmC/Ohr_fam"/>
</dbReference>
<reference evidence="2 3" key="1">
    <citation type="submission" date="2018-12" db="EMBL/GenBank/DDBJ databases">
        <authorList>
            <consortium name="Pathogen Informatics"/>
        </authorList>
    </citation>
    <scope>NUCLEOTIDE SEQUENCE [LARGE SCALE GENOMIC DNA]</scope>
    <source>
        <strain evidence="2 3">NCTC11923</strain>
    </source>
</reference>
<dbReference type="RefSeq" id="WP_026426931.1">
    <property type="nucleotide sequence ID" value="NZ_CBCRWE010000011.1"/>
</dbReference>
<dbReference type="SUPFAM" id="SSF82784">
    <property type="entry name" value="OsmC-like"/>
    <property type="match status" value="1"/>
</dbReference>
<dbReference type="Proteomes" id="UP000276899">
    <property type="component" value="Chromosome"/>
</dbReference>
<dbReference type="EMBL" id="LR134363">
    <property type="protein sequence ID" value="VEG74653.1"/>
    <property type="molecule type" value="Genomic_DNA"/>
</dbReference>
<evidence type="ECO:0000313" key="2">
    <source>
        <dbReference type="EMBL" id="VEG74653.1"/>
    </source>
</evidence>